<keyword evidence="3" id="KW-1185">Reference proteome</keyword>
<feature type="signal peptide" evidence="1">
    <location>
        <begin position="1"/>
        <end position="21"/>
    </location>
</feature>
<dbReference type="OrthoDB" id="3033287at2759"/>
<feature type="chain" id="PRO_5040517176" evidence="1">
    <location>
        <begin position="22"/>
        <end position="132"/>
    </location>
</feature>
<keyword evidence="1" id="KW-0732">Signal</keyword>
<evidence type="ECO:0000256" key="1">
    <source>
        <dbReference type="SAM" id="SignalP"/>
    </source>
</evidence>
<dbReference type="EMBL" id="MU150229">
    <property type="protein sequence ID" value="KAF9469560.1"/>
    <property type="molecule type" value="Genomic_DNA"/>
</dbReference>
<reference evidence="2" key="1">
    <citation type="submission" date="2020-11" db="EMBL/GenBank/DDBJ databases">
        <authorList>
            <consortium name="DOE Joint Genome Institute"/>
            <person name="Ahrendt S."/>
            <person name="Riley R."/>
            <person name="Andreopoulos W."/>
            <person name="Labutti K."/>
            <person name="Pangilinan J."/>
            <person name="Ruiz-Duenas F.J."/>
            <person name="Barrasa J.M."/>
            <person name="Sanchez-Garcia M."/>
            <person name="Camarero S."/>
            <person name="Miyauchi S."/>
            <person name="Serrano A."/>
            <person name="Linde D."/>
            <person name="Babiker R."/>
            <person name="Drula E."/>
            <person name="Ayuso-Fernandez I."/>
            <person name="Pacheco R."/>
            <person name="Padilla G."/>
            <person name="Ferreira P."/>
            <person name="Barriuso J."/>
            <person name="Kellner H."/>
            <person name="Castanera R."/>
            <person name="Alfaro M."/>
            <person name="Ramirez L."/>
            <person name="Pisabarro A.G."/>
            <person name="Kuo A."/>
            <person name="Tritt A."/>
            <person name="Lipzen A."/>
            <person name="He G."/>
            <person name="Yan M."/>
            <person name="Ng V."/>
            <person name="Cullen D."/>
            <person name="Martin F."/>
            <person name="Rosso M.-N."/>
            <person name="Henrissat B."/>
            <person name="Hibbett D."/>
            <person name="Martinez A.T."/>
            <person name="Grigoriev I.V."/>
        </authorList>
    </citation>
    <scope>NUCLEOTIDE SEQUENCE</scope>
    <source>
        <strain evidence="2">CBS 247.69</strain>
    </source>
</reference>
<organism evidence="2 3">
    <name type="scientific">Collybia nuda</name>
    <dbReference type="NCBI Taxonomy" id="64659"/>
    <lineage>
        <taxon>Eukaryota</taxon>
        <taxon>Fungi</taxon>
        <taxon>Dikarya</taxon>
        <taxon>Basidiomycota</taxon>
        <taxon>Agaricomycotina</taxon>
        <taxon>Agaricomycetes</taxon>
        <taxon>Agaricomycetidae</taxon>
        <taxon>Agaricales</taxon>
        <taxon>Tricholomatineae</taxon>
        <taxon>Clitocybaceae</taxon>
        <taxon>Collybia</taxon>
    </lineage>
</organism>
<evidence type="ECO:0000313" key="3">
    <source>
        <dbReference type="Proteomes" id="UP000807353"/>
    </source>
</evidence>
<proteinExistence type="predicted"/>
<comment type="caution">
    <text evidence="2">The sequence shown here is derived from an EMBL/GenBank/DDBJ whole genome shotgun (WGS) entry which is preliminary data.</text>
</comment>
<name>A0A9P5YJ42_9AGAR</name>
<evidence type="ECO:0000313" key="2">
    <source>
        <dbReference type="EMBL" id="KAF9469560.1"/>
    </source>
</evidence>
<sequence length="132" mass="13714">MKTNFITIAALFCAFLHGVSATPVEIKELSKRQGIPGQPVLCSMGNQCSTIHLPFDGSTVCTDLSGSLLFLHHNLANVTIDDVGCLVFPDFGCAGTTFGGDVALGGTLTIDLTNLNGKDVACSVSSLSCSFL</sequence>
<accession>A0A9P5YJ42</accession>
<protein>
    <submittedName>
        <fullName evidence="2">Uncharacterized protein</fullName>
    </submittedName>
</protein>
<gene>
    <name evidence="2" type="ORF">BDZ94DRAFT_1293268</name>
</gene>
<dbReference type="Proteomes" id="UP000807353">
    <property type="component" value="Unassembled WGS sequence"/>
</dbReference>
<dbReference type="AlphaFoldDB" id="A0A9P5YJ42"/>